<name>A0A6J5H389_9BURK</name>
<evidence type="ECO:0000313" key="3">
    <source>
        <dbReference type="Proteomes" id="UP000494252"/>
    </source>
</evidence>
<feature type="region of interest" description="Disordered" evidence="1">
    <location>
        <begin position="119"/>
        <end position="140"/>
    </location>
</feature>
<dbReference type="Proteomes" id="UP000494252">
    <property type="component" value="Unassembled WGS sequence"/>
</dbReference>
<proteinExistence type="predicted"/>
<sequence>MMPKPSIAMASIRLIRCWPLYTTGAPWKSRNLYLPDSLPNAITEPENVIAPTNVPMNSSMRLPYGRKPSIGTSGLTRPNAAGSDTTAYAMHTAARPISECIAATSSGIFVISTRAATNAPIAPPTTSPNSSKPSPRPRLEPSTAACFEISASVVRIAIAIPTMPKVLPTRAVFGFDSPLSAWMKHTDAIR</sequence>
<organism evidence="2 3">
    <name type="scientific">Paraburkholderia fynbosensis</name>
    <dbReference type="NCBI Taxonomy" id="1200993"/>
    <lineage>
        <taxon>Bacteria</taxon>
        <taxon>Pseudomonadati</taxon>
        <taxon>Pseudomonadota</taxon>
        <taxon>Betaproteobacteria</taxon>
        <taxon>Burkholderiales</taxon>
        <taxon>Burkholderiaceae</taxon>
        <taxon>Paraburkholderia</taxon>
    </lineage>
</organism>
<reference evidence="2 3" key="1">
    <citation type="submission" date="2020-04" db="EMBL/GenBank/DDBJ databases">
        <authorList>
            <person name="De Canck E."/>
        </authorList>
    </citation>
    <scope>NUCLEOTIDE SEQUENCE [LARGE SCALE GENOMIC DNA]</scope>
    <source>
        <strain evidence="2 3">LMG 27177</strain>
    </source>
</reference>
<gene>
    <name evidence="2" type="ORF">LMG27177_06904</name>
</gene>
<evidence type="ECO:0000313" key="2">
    <source>
        <dbReference type="EMBL" id="CAB3809762.1"/>
    </source>
</evidence>
<keyword evidence="3" id="KW-1185">Reference proteome</keyword>
<dbReference type="EMBL" id="CADIKI010000030">
    <property type="protein sequence ID" value="CAB3809762.1"/>
    <property type="molecule type" value="Genomic_DNA"/>
</dbReference>
<protein>
    <submittedName>
        <fullName evidence="2">Uncharacterized protein</fullName>
    </submittedName>
</protein>
<evidence type="ECO:0000256" key="1">
    <source>
        <dbReference type="SAM" id="MobiDB-lite"/>
    </source>
</evidence>
<dbReference type="AlphaFoldDB" id="A0A6J5H389"/>
<accession>A0A6J5H389</accession>